<comment type="cofactor">
    <cofactor evidence="1">
        <name>Mn(2+)</name>
        <dbReference type="ChEBI" id="CHEBI:29035"/>
    </cofactor>
</comment>
<evidence type="ECO:0000259" key="6">
    <source>
        <dbReference type="Pfam" id="PF00557"/>
    </source>
</evidence>
<comment type="similarity">
    <text evidence="2">Belongs to the peptidase M24B family.</text>
</comment>
<keyword evidence="5" id="KW-0464">Manganese</keyword>
<evidence type="ECO:0000256" key="2">
    <source>
        <dbReference type="ARBA" id="ARBA00008766"/>
    </source>
</evidence>
<evidence type="ECO:0000256" key="4">
    <source>
        <dbReference type="ARBA" id="ARBA00022801"/>
    </source>
</evidence>
<dbReference type="Pfam" id="PF00557">
    <property type="entry name" value="Peptidase_M24"/>
    <property type="match status" value="1"/>
</dbReference>
<evidence type="ECO:0000259" key="7">
    <source>
        <dbReference type="Pfam" id="PF01321"/>
    </source>
</evidence>
<feature type="domain" description="Peptidase M24" evidence="6">
    <location>
        <begin position="331"/>
        <end position="545"/>
    </location>
</feature>
<organism evidence="9 10">
    <name type="scientific">Aquatica leii</name>
    <dbReference type="NCBI Taxonomy" id="1421715"/>
    <lineage>
        <taxon>Eukaryota</taxon>
        <taxon>Metazoa</taxon>
        <taxon>Ecdysozoa</taxon>
        <taxon>Arthropoda</taxon>
        <taxon>Hexapoda</taxon>
        <taxon>Insecta</taxon>
        <taxon>Pterygota</taxon>
        <taxon>Neoptera</taxon>
        <taxon>Endopterygota</taxon>
        <taxon>Coleoptera</taxon>
        <taxon>Polyphaga</taxon>
        <taxon>Elateriformia</taxon>
        <taxon>Elateroidea</taxon>
        <taxon>Lampyridae</taxon>
        <taxon>Luciolinae</taxon>
        <taxon>Aquatica</taxon>
    </lineage>
</organism>
<dbReference type="EMBL" id="JARPUR010000003">
    <property type="protein sequence ID" value="KAK4879209.1"/>
    <property type="molecule type" value="Genomic_DNA"/>
</dbReference>
<dbReference type="PANTHER" id="PTHR43763">
    <property type="entry name" value="XAA-PRO AMINOPEPTIDASE 1"/>
    <property type="match status" value="1"/>
</dbReference>
<dbReference type="InterPro" id="IPR000587">
    <property type="entry name" value="Creatinase_N"/>
</dbReference>
<feature type="domain" description="Creatinase N-terminal" evidence="7">
    <location>
        <begin position="56"/>
        <end position="156"/>
    </location>
</feature>
<dbReference type="InterPro" id="IPR032416">
    <property type="entry name" value="Peptidase_M24_C"/>
</dbReference>
<dbReference type="Proteomes" id="UP001353858">
    <property type="component" value="Unassembled WGS sequence"/>
</dbReference>
<dbReference type="FunFam" id="3.40.350.10:FF:000001">
    <property type="entry name" value="Putative xaa-Pro aminopeptidase 1"/>
    <property type="match status" value="1"/>
</dbReference>
<dbReference type="CDD" id="cd01085">
    <property type="entry name" value="APP"/>
    <property type="match status" value="1"/>
</dbReference>
<dbReference type="GO" id="GO:0005737">
    <property type="term" value="C:cytoplasm"/>
    <property type="evidence" value="ECO:0007669"/>
    <property type="project" value="UniProtKB-ARBA"/>
</dbReference>
<dbReference type="InterPro" id="IPR036005">
    <property type="entry name" value="Creatinase/aminopeptidase-like"/>
</dbReference>
<dbReference type="AlphaFoldDB" id="A0AAN7SGS6"/>
<protein>
    <recommendedName>
        <fullName evidence="11">Xaa-Pro aminopeptidase 1</fullName>
    </recommendedName>
</protein>
<reference evidence="10" key="1">
    <citation type="submission" date="2023-01" db="EMBL/GenBank/DDBJ databases">
        <title>Key to firefly adult light organ development and bioluminescence: homeobox transcription factors regulate luciferase expression and transportation to peroxisome.</title>
        <authorList>
            <person name="Fu X."/>
        </authorList>
    </citation>
    <scope>NUCLEOTIDE SEQUENCE [LARGE SCALE GENOMIC DNA]</scope>
</reference>
<dbReference type="FunFam" id="3.90.230.10:FF:000007">
    <property type="entry name" value="Xaa-Pro aminopeptidase P"/>
    <property type="match status" value="1"/>
</dbReference>
<dbReference type="Pfam" id="PF16189">
    <property type="entry name" value="Creatinase_N_2"/>
    <property type="match status" value="1"/>
</dbReference>
<sequence>MLNTAVINMDTPRTADLLLKLRNLMKGCKYYPEPIHAYLVPTTDSHNSEYPAECDQRREFISKFTGSRGDVVITDTHACLWTDARYFLQASHEMDSNWTLMKEGLPSTPSQKSWLVQNLPPCSNVGVDAKVISYSVWKDFQSELQLYGHKLVSVDANLIDIIWVDRPLPSKNPIAPLELKYSGKTIGDKMKDVRIHMENMHATILVLSALDEIAWLLNLRGSDIICNPVFFSYVVIAPNSVTVLLNLSKVTSEIKDHFKKEAEDLNLEIAPYENIIDVMTKTFENFTDGFVWLSKDVNCLLASVVPSHRLKTSVTPPAFMKLVKNDVEIQGMKNAHIKDGVAICCYYAWLENAIKTKTVTELSGAKKLEEFRKQQIDFVYPSFETISGFGHHGSIIHYRANKTTDVPITSDALYLCDSGGQYKDGTTDVTRTFHFGTPTEFEKDCYTRVLKGQLKVARMVFPSKIKGNCIDSFARQFLWEVGLDYGHGTGHGVGAYMNVHEPPIGMSYRPFPDDPGLEPGMFLSNEPGYYEEGKFGIRIEDVVLVVPYKPINTSSNCQYLTFETVTWAPKMTKLIKTDMLTKQEIAQLNAYHQKCRDILGPAMEQQNQQEAKEWLWKETEPIASIN</sequence>
<evidence type="ECO:0000313" key="9">
    <source>
        <dbReference type="EMBL" id="KAK4879209.1"/>
    </source>
</evidence>
<keyword evidence="4" id="KW-0378">Hydrolase</keyword>
<dbReference type="InterPro" id="IPR029149">
    <property type="entry name" value="Creatin/AminoP/Spt16_N"/>
</dbReference>
<evidence type="ECO:0000256" key="1">
    <source>
        <dbReference type="ARBA" id="ARBA00001936"/>
    </source>
</evidence>
<dbReference type="Gene3D" id="3.40.350.10">
    <property type="entry name" value="Creatinase/prolidase N-terminal domain"/>
    <property type="match status" value="2"/>
</dbReference>
<accession>A0AAN7SGS6</accession>
<keyword evidence="10" id="KW-1185">Reference proteome</keyword>
<dbReference type="GO" id="GO:0070006">
    <property type="term" value="F:metalloaminopeptidase activity"/>
    <property type="evidence" value="ECO:0007669"/>
    <property type="project" value="InterPro"/>
</dbReference>
<keyword evidence="3" id="KW-0479">Metal-binding</keyword>
<evidence type="ECO:0000313" key="10">
    <source>
        <dbReference type="Proteomes" id="UP001353858"/>
    </source>
</evidence>
<dbReference type="InterPro" id="IPR033740">
    <property type="entry name" value="Pept_M24B"/>
</dbReference>
<dbReference type="PANTHER" id="PTHR43763:SF20">
    <property type="entry name" value="XAA-PRO AMINOPEPTIDASE APEPP"/>
    <property type="match status" value="1"/>
</dbReference>
<dbReference type="SUPFAM" id="SSF53092">
    <property type="entry name" value="Creatinase/prolidase N-terminal domain"/>
    <property type="match status" value="1"/>
</dbReference>
<evidence type="ECO:0000259" key="8">
    <source>
        <dbReference type="Pfam" id="PF16188"/>
    </source>
</evidence>
<proteinExistence type="inferred from homology"/>
<dbReference type="InterPro" id="IPR000994">
    <property type="entry name" value="Pept_M24"/>
</dbReference>
<evidence type="ECO:0000256" key="3">
    <source>
        <dbReference type="ARBA" id="ARBA00022723"/>
    </source>
</evidence>
<dbReference type="Pfam" id="PF16188">
    <property type="entry name" value="Peptidase_M24_C"/>
    <property type="match status" value="1"/>
</dbReference>
<evidence type="ECO:0008006" key="11">
    <source>
        <dbReference type="Google" id="ProtNLM"/>
    </source>
</evidence>
<dbReference type="Pfam" id="PF01321">
    <property type="entry name" value="Creatinase_N"/>
    <property type="match status" value="1"/>
</dbReference>
<dbReference type="GO" id="GO:0046872">
    <property type="term" value="F:metal ion binding"/>
    <property type="evidence" value="ECO:0007669"/>
    <property type="project" value="UniProtKB-KW"/>
</dbReference>
<evidence type="ECO:0000256" key="5">
    <source>
        <dbReference type="ARBA" id="ARBA00023211"/>
    </source>
</evidence>
<dbReference type="SUPFAM" id="SSF55920">
    <property type="entry name" value="Creatinase/aminopeptidase"/>
    <property type="match status" value="1"/>
</dbReference>
<dbReference type="InterPro" id="IPR050422">
    <property type="entry name" value="X-Pro_aminopeptidase_P"/>
</dbReference>
<gene>
    <name evidence="9" type="ORF">RN001_007355</name>
</gene>
<name>A0AAN7SGS6_9COLE</name>
<comment type="caution">
    <text evidence="9">The sequence shown here is derived from an EMBL/GenBank/DDBJ whole genome shotgun (WGS) entry which is preliminary data.</text>
</comment>
<feature type="domain" description="Peptidase M24 C-terminal" evidence="8">
    <location>
        <begin position="558"/>
        <end position="622"/>
    </location>
</feature>
<dbReference type="Gene3D" id="3.90.230.10">
    <property type="entry name" value="Creatinase/methionine aminopeptidase superfamily"/>
    <property type="match status" value="1"/>
</dbReference>